<dbReference type="EMBL" id="CP000490">
    <property type="protein sequence ID" value="ABL72255.1"/>
    <property type="molecule type" value="Genomic_DNA"/>
</dbReference>
<feature type="compositionally biased region" description="Basic residues" evidence="1">
    <location>
        <begin position="1"/>
        <end position="14"/>
    </location>
</feature>
<dbReference type="PROSITE" id="PS51664">
    <property type="entry name" value="YCAO"/>
    <property type="match status" value="1"/>
</dbReference>
<dbReference type="Pfam" id="PF02624">
    <property type="entry name" value="YcaO"/>
    <property type="match status" value="1"/>
</dbReference>
<dbReference type="eggNOG" id="COG1944">
    <property type="taxonomic scope" value="Bacteria"/>
</dbReference>
<keyword evidence="4" id="KW-1185">Reference proteome</keyword>
<protein>
    <recommendedName>
        <fullName evidence="2">YcaO domain-containing protein</fullName>
    </recommendedName>
</protein>
<evidence type="ECO:0000259" key="2">
    <source>
        <dbReference type="PROSITE" id="PS51664"/>
    </source>
</evidence>
<dbReference type="HOGENOM" id="CLU_782670_0_0_5"/>
<sequence>MLHAHGLRIGKRPGFRSVRPPASGSAAECLPFVPPAGAGNSRRNHRLARRSGKPSAKDTRDAMEKPGPRAPDLTENWQRHDWRESFFAPGFVILQALTRDGRTASGAGRNRDEAFDRCIGETAEILALAAFRAGGGAFEPWRDGLAAHLDPGPAREAAMDEACERRAVADWWLGRRPAVPVAAEWVRQAGLAAQLDRARDGAALRRRTDWWQIGAAGDPRIMICRSMSPEGQDPVLGYGAHRDPVRAAGKALRELLLMELNLMELLAARSFGREGALQAVRNRIRGYARRAALLFPEAVAIHPAPPGDADAGGCFDTPPACHEISPPEGPLSVWICRPDAAAPPFTDETGLPYL</sequence>
<dbReference type="STRING" id="318586.Pden_4191"/>
<proteinExistence type="predicted"/>
<evidence type="ECO:0000256" key="1">
    <source>
        <dbReference type="SAM" id="MobiDB-lite"/>
    </source>
</evidence>
<feature type="domain" description="YcaO" evidence="2">
    <location>
        <begin position="10"/>
        <end position="354"/>
    </location>
</feature>
<dbReference type="InterPro" id="IPR003776">
    <property type="entry name" value="YcaO-like_dom"/>
</dbReference>
<feature type="region of interest" description="Disordered" evidence="1">
    <location>
        <begin position="1"/>
        <end position="74"/>
    </location>
</feature>
<feature type="compositionally biased region" description="Basic residues" evidence="1">
    <location>
        <begin position="42"/>
        <end position="52"/>
    </location>
</feature>
<gene>
    <name evidence="3" type="ordered locus">Pden_4191</name>
</gene>
<organism evidence="3 4">
    <name type="scientific">Paracoccus denitrificans (strain Pd 1222)</name>
    <dbReference type="NCBI Taxonomy" id="318586"/>
    <lineage>
        <taxon>Bacteria</taxon>
        <taxon>Pseudomonadati</taxon>
        <taxon>Pseudomonadota</taxon>
        <taxon>Alphaproteobacteria</taxon>
        <taxon>Rhodobacterales</taxon>
        <taxon>Paracoccaceae</taxon>
        <taxon>Paracoccus</taxon>
    </lineage>
</organism>
<feature type="compositionally biased region" description="Basic and acidic residues" evidence="1">
    <location>
        <begin position="55"/>
        <end position="67"/>
    </location>
</feature>
<dbReference type="Proteomes" id="UP000000361">
    <property type="component" value="Chromosome 2"/>
</dbReference>
<evidence type="ECO:0000313" key="3">
    <source>
        <dbReference type="EMBL" id="ABL72255.1"/>
    </source>
</evidence>
<name>A1B9R1_PARDP</name>
<dbReference type="KEGG" id="pde:Pden_4191"/>
<dbReference type="AlphaFoldDB" id="A1B9R1"/>
<reference evidence="4" key="1">
    <citation type="submission" date="2006-12" db="EMBL/GenBank/DDBJ databases">
        <title>Complete sequence of chromosome 2 of Paracoccus denitrificans PD1222.</title>
        <authorList>
            <person name="Copeland A."/>
            <person name="Lucas S."/>
            <person name="Lapidus A."/>
            <person name="Barry K."/>
            <person name="Detter J.C."/>
            <person name="Glavina del Rio T."/>
            <person name="Hammon N."/>
            <person name="Israni S."/>
            <person name="Dalin E."/>
            <person name="Tice H."/>
            <person name="Pitluck S."/>
            <person name="Munk A.C."/>
            <person name="Brettin T."/>
            <person name="Bruce D."/>
            <person name="Han C."/>
            <person name="Tapia R."/>
            <person name="Gilna P."/>
            <person name="Schmutz J."/>
            <person name="Larimer F."/>
            <person name="Land M."/>
            <person name="Hauser L."/>
            <person name="Kyrpides N."/>
            <person name="Lykidis A."/>
            <person name="Spiro S."/>
            <person name="Richardson D.J."/>
            <person name="Moir J.W.B."/>
            <person name="Ferguson S.J."/>
            <person name="van Spanning R.J.M."/>
            <person name="Richardson P."/>
        </authorList>
    </citation>
    <scope>NUCLEOTIDE SEQUENCE [LARGE SCALE GENOMIC DNA]</scope>
    <source>
        <strain evidence="4">Pd 1222</strain>
    </source>
</reference>
<accession>A1B9R1</accession>
<dbReference type="EnsemblBacteria" id="ABL72255">
    <property type="protein sequence ID" value="ABL72255"/>
    <property type="gene ID" value="Pden_4191"/>
</dbReference>
<evidence type="ECO:0000313" key="4">
    <source>
        <dbReference type="Proteomes" id="UP000000361"/>
    </source>
</evidence>